<reference evidence="1 2" key="1">
    <citation type="submission" date="2024-06" db="EMBL/GenBank/DDBJ databases">
        <title>Genomic Encyclopedia of Type Strains, Phase IV (KMG-IV): sequencing the most valuable type-strain genomes for metagenomic binning, comparative biology and taxonomic classification.</title>
        <authorList>
            <person name="Goeker M."/>
        </authorList>
    </citation>
    <scope>NUCLEOTIDE SEQUENCE [LARGE SCALE GENOMIC DNA]</scope>
    <source>
        <strain evidence="1 2">DSM 105042</strain>
    </source>
</reference>
<organism evidence="1 2">
    <name type="scientific">Pseudorhizobium tarimense</name>
    <dbReference type="NCBI Taxonomy" id="1079109"/>
    <lineage>
        <taxon>Bacteria</taxon>
        <taxon>Pseudomonadati</taxon>
        <taxon>Pseudomonadota</taxon>
        <taxon>Alphaproteobacteria</taxon>
        <taxon>Hyphomicrobiales</taxon>
        <taxon>Rhizobiaceae</taxon>
        <taxon>Rhizobium/Agrobacterium group</taxon>
        <taxon>Pseudorhizobium</taxon>
    </lineage>
</organism>
<dbReference type="NCBIfam" id="TIGR03358">
    <property type="entry name" value="VI_chp_5"/>
    <property type="match status" value="1"/>
</dbReference>
<evidence type="ECO:0000313" key="1">
    <source>
        <dbReference type="EMBL" id="MET3585329.1"/>
    </source>
</evidence>
<dbReference type="EMBL" id="JBEPLJ010000005">
    <property type="protein sequence ID" value="MET3585329.1"/>
    <property type="molecule type" value="Genomic_DNA"/>
</dbReference>
<dbReference type="PANTHER" id="PTHR35850:SF2">
    <property type="entry name" value="TYPE VI SECRETION SYSTEM CONTRACTILE SHEATH SMALL SUBUNIT"/>
    <property type="match status" value="1"/>
</dbReference>
<protein>
    <submittedName>
        <fullName evidence="1">Type VI secretion system protein ImpB</fullName>
    </submittedName>
</protein>
<dbReference type="Proteomes" id="UP001549031">
    <property type="component" value="Unassembled WGS sequence"/>
</dbReference>
<sequence>MSKDSTVAPKERVNIRYKPATGDAKEEVELPLKMVFLGDYTLRADDTPVEDRELINVNKDNFNEVMKGHDLKLDIGVPNKLSDEADAGDMTLSLKFESINDFNPEAIVRQSPELGKLLELREALVALKGPLGNMPAFRKAIQGVLGDDGARERLLAELTAMAAPKSEK</sequence>
<dbReference type="PIRSF" id="PIRSF028301">
    <property type="entry name" value="UCP028301"/>
    <property type="match status" value="1"/>
</dbReference>
<keyword evidence="2" id="KW-1185">Reference proteome</keyword>
<gene>
    <name evidence="1" type="ORF">ABID21_001438</name>
</gene>
<dbReference type="InterPro" id="IPR008312">
    <property type="entry name" value="T6SS_TssB1"/>
</dbReference>
<dbReference type="PANTHER" id="PTHR35850">
    <property type="entry name" value="CYTOPLASMIC PROTEIN-RELATED"/>
    <property type="match status" value="1"/>
</dbReference>
<comment type="caution">
    <text evidence="1">The sequence shown here is derived from an EMBL/GenBank/DDBJ whole genome shotgun (WGS) entry which is preliminary data.</text>
</comment>
<accession>A0ABV2H447</accession>
<evidence type="ECO:0000313" key="2">
    <source>
        <dbReference type="Proteomes" id="UP001549031"/>
    </source>
</evidence>
<name>A0ABV2H447_9HYPH</name>
<dbReference type="RefSeq" id="WP_247243296.1">
    <property type="nucleotide sequence ID" value="NZ_JALJRA010000005.1"/>
</dbReference>
<dbReference type="Pfam" id="PF05591">
    <property type="entry name" value="T6SS_VipA"/>
    <property type="match status" value="1"/>
</dbReference>
<proteinExistence type="predicted"/>